<dbReference type="Pfam" id="PF00512">
    <property type="entry name" value="HisKA"/>
    <property type="match status" value="1"/>
</dbReference>
<name>C0CR91_BLAHS</name>
<dbReference type="Proteomes" id="UP000003100">
    <property type="component" value="Unassembled WGS sequence"/>
</dbReference>
<keyword evidence="12" id="KW-0902">Two-component regulatory system</keyword>
<evidence type="ECO:0000256" key="1">
    <source>
        <dbReference type="ARBA" id="ARBA00000085"/>
    </source>
</evidence>
<dbReference type="Gene3D" id="3.30.565.10">
    <property type="entry name" value="Histidine kinase-like ATPase, C-terminal domain"/>
    <property type="match status" value="1"/>
</dbReference>
<evidence type="ECO:0000256" key="2">
    <source>
        <dbReference type="ARBA" id="ARBA00004651"/>
    </source>
</evidence>
<reference evidence="16 17" key="2">
    <citation type="submission" date="2009-02" db="EMBL/GenBank/DDBJ databases">
        <title>Draft genome sequence of Blautia hydrogenotrophica DSM 10507 (Ruminococcus hydrogenotrophicus DSM 10507).</title>
        <authorList>
            <person name="Sudarsanam P."/>
            <person name="Ley R."/>
            <person name="Guruge J."/>
            <person name="Turnbaugh P.J."/>
            <person name="Mahowald M."/>
            <person name="Liep D."/>
            <person name="Gordon J."/>
        </authorList>
    </citation>
    <scope>NUCLEOTIDE SEQUENCE [LARGE SCALE GENOMIC DNA]</scope>
    <source>
        <strain evidence="17">DSM 10507 / JCM 14656 / S5a33</strain>
    </source>
</reference>
<dbReference type="AlphaFoldDB" id="C0CR91"/>
<dbReference type="InterPro" id="IPR003661">
    <property type="entry name" value="HisK_dim/P_dom"/>
</dbReference>
<dbReference type="InterPro" id="IPR005467">
    <property type="entry name" value="His_kinase_dom"/>
</dbReference>
<protein>
    <recommendedName>
        <fullName evidence="3">histidine kinase</fullName>
        <ecNumber evidence="3">2.7.13.3</ecNumber>
    </recommendedName>
</protein>
<sequence>MPIKERAEKKKRRRLSWEILELVGAGALIALLAFVFLYFASMAISETYLTRRGFALDQRQLRILTVWIRSVCMAASAVVFVAVFLFLIGQKISYLLFIISGVEALRQRELDFEISVKGNDELTELAESINYLSLSQREINQKEQRLKEERETLIRSLSHDIRTPLTSILSYTEYMEGKKTLQPHEVEGYLSMVRTKAEQMKVLTDRLLGKREKKKEKIENGLLLMEQLAAEWEEALEDEFCCQVDLGQCQNFSGNYDIHDLRRIFDNLASNAAKYADPQGAVKLQIQTQENRVWIRQRNKMRVRSEGQVESHKIGLESVRQIAEEYSGEMKVEQTDMTFEVEIGLEAVELSSKIMP</sequence>
<keyword evidence="7" id="KW-0812">Transmembrane</keyword>
<keyword evidence="10" id="KW-0067">ATP-binding</keyword>
<dbReference type="PANTHER" id="PTHR45528">
    <property type="entry name" value="SENSOR HISTIDINE KINASE CPXA"/>
    <property type="match status" value="1"/>
</dbReference>
<organism evidence="16 17">
    <name type="scientific">Blautia hydrogenotrophica (strain DSM 10507 / JCM 14656 / S5a33)</name>
    <name type="common">Ruminococcus hydrogenotrophicus</name>
    <dbReference type="NCBI Taxonomy" id="476272"/>
    <lineage>
        <taxon>Bacteria</taxon>
        <taxon>Bacillati</taxon>
        <taxon>Bacillota</taxon>
        <taxon>Clostridia</taxon>
        <taxon>Lachnospirales</taxon>
        <taxon>Lachnospiraceae</taxon>
        <taxon>Blautia</taxon>
    </lineage>
</organism>
<dbReference type="CDD" id="cd06225">
    <property type="entry name" value="HAMP"/>
    <property type="match status" value="1"/>
</dbReference>
<evidence type="ECO:0000256" key="7">
    <source>
        <dbReference type="ARBA" id="ARBA00022692"/>
    </source>
</evidence>
<dbReference type="InterPro" id="IPR003594">
    <property type="entry name" value="HATPase_dom"/>
</dbReference>
<dbReference type="InterPro" id="IPR003660">
    <property type="entry name" value="HAMP_dom"/>
</dbReference>
<keyword evidence="6" id="KW-0808">Transferase</keyword>
<dbReference type="SMART" id="SM00387">
    <property type="entry name" value="HATPase_c"/>
    <property type="match status" value="1"/>
</dbReference>
<keyword evidence="8" id="KW-0547">Nucleotide-binding</keyword>
<feature type="domain" description="HAMP" evidence="15">
    <location>
        <begin position="98"/>
        <end position="141"/>
    </location>
</feature>
<evidence type="ECO:0000256" key="12">
    <source>
        <dbReference type="ARBA" id="ARBA00023012"/>
    </source>
</evidence>
<dbReference type="GO" id="GO:0005886">
    <property type="term" value="C:plasma membrane"/>
    <property type="evidence" value="ECO:0007669"/>
    <property type="project" value="UniProtKB-SubCell"/>
</dbReference>
<keyword evidence="17" id="KW-1185">Reference proteome</keyword>
<evidence type="ECO:0000256" key="5">
    <source>
        <dbReference type="ARBA" id="ARBA00022553"/>
    </source>
</evidence>
<dbReference type="PROSITE" id="PS50885">
    <property type="entry name" value="HAMP"/>
    <property type="match status" value="1"/>
</dbReference>
<keyword evidence="4" id="KW-1003">Cell membrane</keyword>
<dbReference type="PROSITE" id="PS50109">
    <property type="entry name" value="HIS_KIN"/>
    <property type="match status" value="1"/>
</dbReference>
<feature type="domain" description="Histidine kinase" evidence="14">
    <location>
        <begin position="156"/>
        <end position="349"/>
    </location>
</feature>
<reference evidence="16 17" key="1">
    <citation type="submission" date="2009-01" db="EMBL/GenBank/DDBJ databases">
        <authorList>
            <person name="Fulton L."/>
            <person name="Clifton S."/>
            <person name="Fulton B."/>
            <person name="Xu J."/>
            <person name="Minx P."/>
            <person name="Pepin K.H."/>
            <person name="Johnson M."/>
            <person name="Bhonagiri V."/>
            <person name="Nash W.E."/>
            <person name="Mardis E.R."/>
            <person name="Wilson R.K."/>
        </authorList>
    </citation>
    <scope>NUCLEOTIDE SEQUENCE [LARGE SCALE GENOMIC DNA]</scope>
    <source>
        <strain evidence="17">DSM 10507 / JCM 14656 / S5a33</strain>
    </source>
</reference>
<dbReference type="RefSeq" id="WP_005951720.1">
    <property type="nucleotide sequence ID" value="NZ_CP136423.1"/>
</dbReference>
<dbReference type="HOGENOM" id="CLU_000445_89_36_9"/>
<evidence type="ECO:0000256" key="9">
    <source>
        <dbReference type="ARBA" id="ARBA00022777"/>
    </source>
</evidence>
<dbReference type="GO" id="GO:0005524">
    <property type="term" value="F:ATP binding"/>
    <property type="evidence" value="ECO:0007669"/>
    <property type="project" value="UniProtKB-KW"/>
</dbReference>
<keyword evidence="5" id="KW-0597">Phosphoprotein</keyword>
<dbReference type="Pfam" id="PF02518">
    <property type="entry name" value="HATPase_c"/>
    <property type="match status" value="1"/>
</dbReference>
<dbReference type="InterPro" id="IPR036097">
    <property type="entry name" value="HisK_dim/P_sf"/>
</dbReference>
<dbReference type="GO" id="GO:0000155">
    <property type="term" value="F:phosphorelay sensor kinase activity"/>
    <property type="evidence" value="ECO:0007669"/>
    <property type="project" value="InterPro"/>
</dbReference>
<dbReference type="eggNOG" id="COG0642">
    <property type="taxonomic scope" value="Bacteria"/>
</dbReference>
<evidence type="ECO:0000259" key="14">
    <source>
        <dbReference type="PROSITE" id="PS50109"/>
    </source>
</evidence>
<dbReference type="PANTHER" id="PTHR45528:SF1">
    <property type="entry name" value="SENSOR HISTIDINE KINASE CPXA"/>
    <property type="match status" value="1"/>
</dbReference>
<dbReference type="InterPro" id="IPR050398">
    <property type="entry name" value="HssS/ArlS-like"/>
</dbReference>
<dbReference type="InterPro" id="IPR036890">
    <property type="entry name" value="HATPase_C_sf"/>
</dbReference>
<dbReference type="CDD" id="cd00082">
    <property type="entry name" value="HisKA"/>
    <property type="match status" value="1"/>
</dbReference>
<evidence type="ECO:0000256" key="10">
    <source>
        <dbReference type="ARBA" id="ARBA00022840"/>
    </source>
</evidence>
<evidence type="ECO:0000256" key="4">
    <source>
        <dbReference type="ARBA" id="ARBA00022475"/>
    </source>
</evidence>
<dbReference type="SUPFAM" id="SSF47384">
    <property type="entry name" value="Homodimeric domain of signal transducing histidine kinase"/>
    <property type="match status" value="1"/>
</dbReference>
<comment type="catalytic activity">
    <reaction evidence="1">
        <text>ATP + protein L-histidine = ADP + protein N-phospho-L-histidine.</text>
        <dbReference type="EC" id="2.7.13.3"/>
    </reaction>
</comment>
<keyword evidence="13" id="KW-0472">Membrane</keyword>
<comment type="subcellular location">
    <subcellularLocation>
        <location evidence="2">Cell membrane</location>
        <topology evidence="2">Multi-pass membrane protein</topology>
    </subcellularLocation>
</comment>
<evidence type="ECO:0000256" key="6">
    <source>
        <dbReference type="ARBA" id="ARBA00022679"/>
    </source>
</evidence>
<evidence type="ECO:0000256" key="3">
    <source>
        <dbReference type="ARBA" id="ARBA00012438"/>
    </source>
</evidence>
<dbReference type="Gene3D" id="1.10.287.130">
    <property type="match status" value="1"/>
</dbReference>
<evidence type="ECO:0000313" key="16">
    <source>
        <dbReference type="EMBL" id="EEG47698.1"/>
    </source>
</evidence>
<accession>C0CR91</accession>
<gene>
    <name evidence="16" type="ORF">RUMHYD_03405</name>
</gene>
<evidence type="ECO:0000256" key="13">
    <source>
        <dbReference type="ARBA" id="ARBA00023136"/>
    </source>
</evidence>
<keyword evidence="9" id="KW-0418">Kinase</keyword>
<evidence type="ECO:0000256" key="8">
    <source>
        <dbReference type="ARBA" id="ARBA00022741"/>
    </source>
</evidence>
<dbReference type="EMBL" id="ACBZ01000180">
    <property type="protein sequence ID" value="EEG47698.1"/>
    <property type="molecule type" value="Genomic_DNA"/>
</dbReference>
<dbReference type="EC" id="2.7.13.3" evidence="3"/>
<dbReference type="GeneID" id="86823228"/>
<evidence type="ECO:0000259" key="15">
    <source>
        <dbReference type="PROSITE" id="PS50885"/>
    </source>
</evidence>
<evidence type="ECO:0000256" key="11">
    <source>
        <dbReference type="ARBA" id="ARBA00022989"/>
    </source>
</evidence>
<evidence type="ECO:0000313" key="17">
    <source>
        <dbReference type="Proteomes" id="UP000003100"/>
    </source>
</evidence>
<proteinExistence type="predicted"/>
<dbReference type="PATRIC" id="fig|476272.21.peg.79"/>
<dbReference type="SMART" id="SM00388">
    <property type="entry name" value="HisKA"/>
    <property type="match status" value="1"/>
</dbReference>
<dbReference type="SUPFAM" id="SSF55874">
    <property type="entry name" value="ATPase domain of HSP90 chaperone/DNA topoisomerase II/histidine kinase"/>
    <property type="match status" value="1"/>
</dbReference>
<keyword evidence="11" id="KW-1133">Transmembrane helix</keyword>